<reference evidence="4" key="1">
    <citation type="submission" date="2022-10" db="EMBL/GenBank/DDBJ databases">
        <title>The WGS of Solirubrobacter phytolaccae KCTC 29190.</title>
        <authorList>
            <person name="Jiang Z."/>
        </authorList>
    </citation>
    <scope>NUCLEOTIDE SEQUENCE</scope>
    <source>
        <strain evidence="4">KCTC 29190</strain>
    </source>
</reference>
<name>A0A9X3NDK5_9ACTN</name>
<keyword evidence="1" id="KW-0547">Nucleotide-binding</keyword>
<evidence type="ECO:0000259" key="3">
    <source>
        <dbReference type="SMART" id="SM00382"/>
    </source>
</evidence>
<evidence type="ECO:0000256" key="1">
    <source>
        <dbReference type="ARBA" id="ARBA00022741"/>
    </source>
</evidence>
<dbReference type="GO" id="GO:0005737">
    <property type="term" value="C:cytoplasm"/>
    <property type="evidence" value="ECO:0007669"/>
    <property type="project" value="TreeGrafter"/>
</dbReference>
<proteinExistence type="predicted"/>
<keyword evidence="5" id="KW-1185">Reference proteome</keyword>
<dbReference type="AlphaFoldDB" id="A0A9X3NDK5"/>
<dbReference type="InterPro" id="IPR027417">
    <property type="entry name" value="P-loop_NTPase"/>
</dbReference>
<accession>A0A9X3NDK5</accession>
<dbReference type="GO" id="GO:0005524">
    <property type="term" value="F:ATP binding"/>
    <property type="evidence" value="ECO:0007669"/>
    <property type="project" value="UniProtKB-KW"/>
</dbReference>
<dbReference type="PANTHER" id="PTHR16305:SF35">
    <property type="entry name" value="TRANSCRIPTIONAL ACTIVATOR DOMAIN"/>
    <property type="match status" value="1"/>
</dbReference>
<dbReference type="EMBL" id="JAPDDP010000044">
    <property type="protein sequence ID" value="MDA0182940.1"/>
    <property type="molecule type" value="Genomic_DNA"/>
</dbReference>
<keyword evidence="2" id="KW-0067">ATP-binding</keyword>
<dbReference type="PANTHER" id="PTHR16305">
    <property type="entry name" value="TESTICULAR SOLUBLE ADENYLYL CYCLASE"/>
    <property type="match status" value="1"/>
</dbReference>
<protein>
    <submittedName>
        <fullName evidence="4">AAA family ATPase</fullName>
    </submittedName>
</protein>
<dbReference type="InterPro" id="IPR041664">
    <property type="entry name" value="AAA_16"/>
</dbReference>
<dbReference type="SMART" id="SM00382">
    <property type="entry name" value="AAA"/>
    <property type="match status" value="1"/>
</dbReference>
<dbReference type="InterPro" id="IPR003593">
    <property type="entry name" value="AAA+_ATPase"/>
</dbReference>
<sequence>MIGRARELARLRDALSAMPALVAITGEPGIGKSHLLNELAQQADGALVLRGRAAEFERELPYGPLVDALDAHLATLDDTKLRGLDTEQLGGIFPALADRAGATPTLAVERYRAHRAVIELLARLAATRPLVLTLDDMHHADPASLELLLALVRRPPAARVLVAVAMRPPAPDGLRDGIRIDLGPLDPDEALELIGTTLPAAQRDAVLRESGGNPFYIEQLVRAGASLPGGVAEAIAGELRALDADQRRLLEGAAVAGDPFEPELAAAAAEVEDPLVLLDALLAAGLVRATDVPRQFAFRHPLVHRAVYEGAPGGWRLAAHGRVAQALAGRGAPPPVLAHHVE</sequence>
<dbReference type="Gene3D" id="3.40.50.300">
    <property type="entry name" value="P-loop containing nucleotide triphosphate hydrolases"/>
    <property type="match status" value="1"/>
</dbReference>
<gene>
    <name evidence="4" type="ORF">OJ997_21690</name>
</gene>
<dbReference type="RefSeq" id="WP_270027325.1">
    <property type="nucleotide sequence ID" value="NZ_JAPDDP010000044.1"/>
</dbReference>
<evidence type="ECO:0000256" key="2">
    <source>
        <dbReference type="ARBA" id="ARBA00022840"/>
    </source>
</evidence>
<comment type="caution">
    <text evidence="4">The sequence shown here is derived from an EMBL/GenBank/DDBJ whole genome shotgun (WGS) entry which is preliminary data.</text>
</comment>
<evidence type="ECO:0000313" key="5">
    <source>
        <dbReference type="Proteomes" id="UP001147653"/>
    </source>
</evidence>
<dbReference type="GO" id="GO:0004016">
    <property type="term" value="F:adenylate cyclase activity"/>
    <property type="evidence" value="ECO:0007669"/>
    <property type="project" value="TreeGrafter"/>
</dbReference>
<evidence type="ECO:0000313" key="4">
    <source>
        <dbReference type="EMBL" id="MDA0182940.1"/>
    </source>
</evidence>
<dbReference type="Pfam" id="PF13191">
    <property type="entry name" value="AAA_16"/>
    <property type="match status" value="1"/>
</dbReference>
<organism evidence="4 5">
    <name type="scientific">Solirubrobacter phytolaccae</name>
    <dbReference type="NCBI Taxonomy" id="1404360"/>
    <lineage>
        <taxon>Bacteria</taxon>
        <taxon>Bacillati</taxon>
        <taxon>Actinomycetota</taxon>
        <taxon>Thermoleophilia</taxon>
        <taxon>Solirubrobacterales</taxon>
        <taxon>Solirubrobacteraceae</taxon>
        <taxon>Solirubrobacter</taxon>
    </lineage>
</organism>
<dbReference type="Proteomes" id="UP001147653">
    <property type="component" value="Unassembled WGS sequence"/>
</dbReference>
<dbReference type="SUPFAM" id="SSF52540">
    <property type="entry name" value="P-loop containing nucleoside triphosphate hydrolases"/>
    <property type="match status" value="1"/>
</dbReference>
<feature type="domain" description="AAA+ ATPase" evidence="3">
    <location>
        <begin position="18"/>
        <end position="188"/>
    </location>
</feature>
<feature type="non-terminal residue" evidence="4">
    <location>
        <position position="342"/>
    </location>
</feature>